<comment type="caution">
    <text evidence="2">The sequence shown here is derived from an EMBL/GenBank/DDBJ whole genome shotgun (WGS) entry which is preliminary data.</text>
</comment>
<proteinExistence type="predicted"/>
<evidence type="ECO:0000313" key="3">
    <source>
        <dbReference type="Proteomes" id="UP000677244"/>
    </source>
</evidence>
<dbReference type="RefSeq" id="WP_209138753.1">
    <property type="nucleotide sequence ID" value="NZ_JAGHKO010000001.1"/>
</dbReference>
<evidence type="ECO:0000256" key="1">
    <source>
        <dbReference type="SAM" id="MobiDB-lite"/>
    </source>
</evidence>
<keyword evidence="3" id="KW-1185">Reference proteome</keyword>
<dbReference type="Proteomes" id="UP000677244">
    <property type="component" value="Unassembled WGS sequence"/>
</dbReference>
<sequence length="81" mass="8988">MSTTTMTMMMIRTMIATTVTATTMIAITMTAITMTATIMARSITGCHPDKKRNYMETSQPGIMPRDIGRARGNRKWAIDVV</sequence>
<name>A0ABS3YS15_9BACT</name>
<evidence type="ECO:0008006" key="4">
    <source>
        <dbReference type="Google" id="ProtNLM"/>
    </source>
</evidence>
<evidence type="ECO:0000313" key="2">
    <source>
        <dbReference type="EMBL" id="MBO9200714.1"/>
    </source>
</evidence>
<gene>
    <name evidence="2" type="ORF">J7I42_10600</name>
</gene>
<dbReference type="EMBL" id="JAGHKO010000001">
    <property type="protein sequence ID" value="MBO9200714.1"/>
    <property type="molecule type" value="Genomic_DNA"/>
</dbReference>
<accession>A0ABS3YS15</accession>
<reference evidence="2 3" key="1">
    <citation type="submission" date="2021-03" db="EMBL/GenBank/DDBJ databases">
        <title>Assistant Professor.</title>
        <authorList>
            <person name="Huq M.A."/>
        </authorList>
    </citation>
    <scope>NUCLEOTIDE SEQUENCE [LARGE SCALE GENOMIC DNA]</scope>
    <source>
        <strain evidence="2 3">MAH-29</strain>
    </source>
</reference>
<feature type="region of interest" description="Disordered" evidence="1">
    <location>
        <begin position="49"/>
        <end position="68"/>
    </location>
</feature>
<organism evidence="2 3">
    <name type="scientific">Niastella soli</name>
    <dbReference type="NCBI Taxonomy" id="2821487"/>
    <lineage>
        <taxon>Bacteria</taxon>
        <taxon>Pseudomonadati</taxon>
        <taxon>Bacteroidota</taxon>
        <taxon>Chitinophagia</taxon>
        <taxon>Chitinophagales</taxon>
        <taxon>Chitinophagaceae</taxon>
        <taxon>Niastella</taxon>
    </lineage>
</organism>
<protein>
    <recommendedName>
        <fullName evidence="4">Secreted protein</fullName>
    </recommendedName>
</protein>